<keyword evidence="2" id="KW-1185">Reference proteome</keyword>
<accession>A0ABM7RVI8</accession>
<evidence type="ECO:0000313" key="2">
    <source>
        <dbReference type="Proteomes" id="UP000218595"/>
    </source>
</evidence>
<sequence length="202" mass="21476">MAEIEASHAESAGWRWEPTVLQPVLPYQNEKARLIRPGFFVCDIAIQSSDSVALQVVGTIGGDTIALQVIGAIGGDTIALQVIGTIGGDAIALQVVGTISCDAVTLQVVGAIGGDAVALQVVRAISRHSALFDQAIRTALSHTAFNQTIRAAFSDHRLSRSRGESVHCENRESDAEEGLAFHDRVLRGVMGWYGADVTPRIF</sequence>
<proteinExistence type="predicted"/>
<evidence type="ECO:0000313" key="1">
    <source>
        <dbReference type="EMBL" id="BCX69203.1"/>
    </source>
</evidence>
<dbReference type="Proteomes" id="UP000218595">
    <property type="component" value="Chromosome"/>
</dbReference>
<dbReference type="EMBL" id="AP017423">
    <property type="protein sequence ID" value="BCX69203.1"/>
    <property type="molecule type" value="Genomic_DNA"/>
</dbReference>
<gene>
    <name evidence="1" type="ORF">LAB08_R38450</name>
</gene>
<protein>
    <submittedName>
        <fullName evidence="1">Uncharacterized protein</fullName>
    </submittedName>
</protein>
<organism evidence="1 2">
    <name type="scientific">Pseudomonas izuensis</name>
    <dbReference type="NCBI Taxonomy" id="2684212"/>
    <lineage>
        <taxon>Bacteria</taxon>
        <taxon>Pseudomonadati</taxon>
        <taxon>Pseudomonadota</taxon>
        <taxon>Gammaproteobacteria</taxon>
        <taxon>Pseudomonadales</taxon>
        <taxon>Pseudomonadaceae</taxon>
        <taxon>Pseudomonas</taxon>
    </lineage>
</organism>
<reference evidence="1 2" key="1">
    <citation type="submission" date="2016-04" db="EMBL/GenBank/DDBJ databases">
        <title>Complete genome sequence of Pseudomonas sp. LAB-08 isolated from TCE contaminated aquifer soil.</title>
        <authorList>
            <person name="Dohra H."/>
            <person name="Suzuki K."/>
            <person name="Fatma A."/>
            <person name="Inuzuka Y."/>
            <person name="Honjo M."/>
            <person name="Tashiro Y."/>
            <person name="Futamata H."/>
        </authorList>
    </citation>
    <scope>NUCLEOTIDE SEQUENCE [LARGE SCALE GENOMIC DNA]</scope>
    <source>
        <strain evidence="1 2">LAB-08</strain>
    </source>
</reference>
<name>A0ABM7RVI8_9PSED</name>